<evidence type="ECO:0000256" key="2">
    <source>
        <dbReference type="ARBA" id="ARBA00022723"/>
    </source>
</evidence>
<keyword evidence="3" id="KW-0449">Lipoprotein</keyword>
<dbReference type="Pfam" id="PF00403">
    <property type="entry name" value="HMA"/>
    <property type="match status" value="1"/>
</dbReference>
<feature type="domain" description="HMA" evidence="6">
    <location>
        <begin position="61"/>
        <end position="127"/>
    </location>
</feature>
<dbReference type="Proteomes" id="UP000289340">
    <property type="component" value="Chromosome 9"/>
</dbReference>
<dbReference type="PANTHER" id="PTHR45811">
    <property type="entry name" value="COPPER TRANSPORT PROTEIN FAMILY-RELATED"/>
    <property type="match status" value="1"/>
</dbReference>
<evidence type="ECO:0000256" key="4">
    <source>
        <dbReference type="ARBA" id="ARBA00023289"/>
    </source>
</evidence>
<gene>
    <name evidence="7" type="ORF">D0Y65_024031</name>
</gene>
<evidence type="ECO:0000313" key="8">
    <source>
        <dbReference type="Proteomes" id="UP000289340"/>
    </source>
</evidence>
<comment type="similarity">
    <text evidence="5">Belongs to the HIPP family.</text>
</comment>
<dbReference type="PANTHER" id="PTHR45811:SF38">
    <property type="entry name" value="HEAVY METAL-ASSOCIATED DOMAIN PROTEIN"/>
    <property type="match status" value="1"/>
</dbReference>
<evidence type="ECO:0000256" key="1">
    <source>
        <dbReference type="ARBA" id="ARBA00022481"/>
    </source>
</evidence>
<evidence type="ECO:0000313" key="7">
    <source>
        <dbReference type="EMBL" id="RZB91859.1"/>
    </source>
</evidence>
<name>A0A445J0I6_GLYSO</name>
<dbReference type="AlphaFoldDB" id="A0A445J0I6"/>
<keyword evidence="2" id="KW-0479">Metal-binding</keyword>
<dbReference type="EMBL" id="QZWG01000009">
    <property type="protein sequence ID" value="RZB91859.1"/>
    <property type="molecule type" value="Genomic_DNA"/>
</dbReference>
<dbReference type="InterPro" id="IPR006121">
    <property type="entry name" value="HMA_dom"/>
</dbReference>
<sequence>MGSEIYPEVHENPRAFFSNSSPILLDPLAHGSSGWSLPMEDCITPLILLTKELYTILVPLGHKVVLKVDLHGDRIKQKAMKTASGLSGVESVYVDIKDMKMIVLGDIDPVSAVSKLRKCCHTELVSVGPAKEDKEKEKDKPAKVLVPFKHYESYPLYYQMTPQYNQSYYVTSYEENPSGCVIC</sequence>
<evidence type="ECO:0000256" key="5">
    <source>
        <dbReference type="ARBA" id="ARBA00024045"/>
    </source>
</evidence>
<accession>A0A445J0I6</accession>
<keyword evidence="8" id="KW-1185">Reference proteome</keyword>
<evidence type="ECO:0000256" key="3">
    <source>
        <dbReference type="ARBA" id="ARBA00023288"/>
    </source>
</evidence>
<dbReference type="GO" id="GO:0046872">
    <property type="term" value="F:metal ion binding"/>
    <property type="evidence" value="ECO:0007669"/>
    <property type="project" value="UniProtKB-KW"/>
</dbReference>
<comment type="caution">
    <text evidence="7">The sequence shown here is derived from an EMBL/GenBank/DDBJ whole genome shotgun (WGS) entry which is preliminary data.</text>
</comment>
<organism evidence="7 8">
    <name type="scientific">Glycine soja</name>
    <name type="common">Wild soybean</name>
    <dbReference type="NCBI Taxonomy" id="3848"/>
    <lineage>
        <taxon>Eukaryota</taxon>
        <taxon>Viridiplantae</taxon>
        <taxon>Streptophyta</taxon>
        <taxon>Embryophyta</taxon>
        <taxon>Tracheophyta</taxon>
        <taxon>Spermatophyta</taxon>
        <taxon>Magnoliopsida</taxon>
        <taxon>eudicotyledons</taxon>
        <taxon>Gunneridae</taxon>
        <taxon>Pentapetalae</taxon>
        <taxon>rosids</taxon>
        <taxon>fabids</taxon>
        <taxon>Fabales</taxon>
        <taxon>Fabaceae</taxon>
        <taxon>Papilionoideae</taxon>
        <taxon>50 kb inversion clade</taxon>
        <taxon>NPAAA clade</taxon>
        <taxon>indigoferoid/millettioid clade</taxon>
        <taxon>Phaseoleae</taxon>
        <taxon>Glycine</taxon>
        <taxon>Glycine subgen. Soja</taxon>
    </lineage>
</organism>
<keyword evidence="1" id="KW-0488">Methylation</keyword>
<evidence type="ECO:0000259" key="6">
    <source>
        <dbReference type="PROSITE" id="PS50846"/>
    </source>
</evidence>
<keyword evidence="4" id="KW-0636">Prenylation</keyword>
<proteinExistence type="inferred from homology"/>
<dbReference type="Gene3D" id="3.30.70.100">
    <property type="match status" value="1"/>
</dbReference>
<dbReference type="PROSITE" id="PS50846">
    <property type="entry name" value="HMA_2"/>
    <property type="match status" value="1"/>
</dbReference>
<protein>
    <submittedName>
        <fullName evidence="7">Heavy metal-associated isoprenylated plant protein 39</fullName>
    </submittedName>
</protein>
<reference evidence="7 8" key="1">
    <citation type="submission" date="2018-09" db="EMBL/GenBank/DDBJ databases">
        <title>A high-quality reference genome of wild soybean provides a powerful tool to mine soybean genomes.</title>
        <authorList>
            <person name="Xie M."/>
            <person name="Chung C.Y.L."/>
            <person name="Li M.-W."/>
            <person name="Wong F.-L."/>
            <person name="Chan T.-F."/>
            <person name="Lam H.-M."/>
        </authorList>
    </citation>
    <scope>NUCLEOTIDE SEQUENCE [LARGE SCALE GENOMIC DNA]</scope>
    <source>
        <strain evidence="8">cv. W05</strain>
        <tissue evidence="7">Hypocotyl of etiolated seedlings</tissue>
    </source>
</reference>
<dbReference type="InterPro" id="IPR051863">
    <property type="entry name" value="HIPP"/>
</dbReference>